<feature type="compositionally biased region" description="Low complexity" evidence="1">
    <location>
        <begin position="61"/>
        <end position="83"/>
    </location>
</feature>
<dbReference type="KEGG" id="nml:Namu_1463"/>
<keyword evidence="2" id="KW-0732">Signal</keyword>
<reference evidence="4 5" key="2">
    <citation type="journal article" date="2010" name="Stand. Genomic Sci.">
        <title>Complete genome sequence of Nakamurella multipartita type strain (Y-104).</title>
        <authorList>
            <person name="Tice H."/>
            <person name="Mayilraj S."/>
            <person name="Sims D."/>
            <person name="Lapidus A."/>
            <person name="Nolan M."/>
            <person name="Lucas S."/>
            <person name="Glavina Del Rio T."/>
            <person name="Copeland A."/>
            <person name="Cheng J.F."/>
            <person name="Meincke L."/>
            <person name="Bruce D."/>
            <person name="Goodwin L."/>
            <person name="Pitluck S."/>
            <person name="Ivanova N."/>
            <person name="Mavromatis K."/>
            <person name="Ovchinnikova G."/>
            <person name="Pati A."/>
            <person name="Chen A."/>
            <person name="Palaniappan K."/>
            <person name="Land M."/>
            <person name="Hauser L."/>
            <person name="Chang Y.J."/>
            <person name="Jeffries C.D."/>
            <person name="Detter J.C."/>
            <person name="Brettin T."/>
            <person name="Rohde M."/>
            <person name="Goker M."/>
            <person name="Bristow J."/>
            <person name="Eisen J.A."/>
            <person name="Markowitz V."/>
            <person name="Hugenholtz P."/>
            <person name="Kyrpides N.C."/>
            <person name="Klenk H.P."/>
            <person name="Chen F."/>
        </authorList>
    </citation>
    <scope>NUCLEOTIDE SEQUENCE [LARGE SCALE GENOMIC DNA]</scope>
    <source>
        <strain evidence="5">ATCC 700099 / DSM 44233 / CIP 104796 / JCM 9543 / NBRC 105858 / Y-104</strain>
    </source>
</reference>
<organism evidence="4 5">
    <name type="scientific">Nakamurella multipartita (strain ATCC 700099 / DSM 44233 / CIP 104796 / JCM 9543 / NBRC 105858 / Y-104)</name>
    <name type="common">Microsphaera multipartita</name>
    <dbReference type="NCBI Taxonomy" id="479431"/>
    <lineage>
        <taxon>Bacteria</taxon>
        <taxon>Bacillati</taxon>
        <taxon>Actinomycetota</taxon>
        <taxon>Actinomycetes</taxon>
        <taxon>Nakamurellales</taxon>
        <taxon>Nakamurellaceae</taxon>
        <taxon>Nakamurella</taxon>
    </lineage>
</organism>
<dbReference type="HOGENOM" id="CLU_012253_0_0_11"/>
<evidence type="ECO:0000313" key="5">
    <source>
        <dbReference type="Proteomes" id="UP000002218"/>
    </source>
</evidence>
<dbReference type="InterPro" id="IPR011041">
    <property type="entry name" value="Quinoprot_gluc/sorb_DH_b-prop"/>
</dbReference>
<proteinExistence type="predicted"/>
<dbReference type="Gene3D" id="2.120.10.30">
    <property type="entry name" value="TolB, C-terminal domain"/>
    <property type="match status" value="1"/>
</dbReference>
<dbReference type="InterPro" id="IPR012938">
    <property type="entry name" value="Glc/Sorbosone_DH"/>
</dbReference>
<reference evidence="5" key="1">
    <citation type="submission" date="2009-09" db="EMBL/GenBank/DDBJ databases">
        <title>The complete genome of Nakamurella multipartita DSM 44233.</title>
        <authorList>
            <consortium name="US DOE Joint Genome Institute (JGI-PGF)"/>
            <person name="Lucas S."/>
            <person name="Copeland A."/>
            <person name="Lapidus A."/>
            <person name="Glavina del Rio T."/>
            <person name="Dalin E."/>
            <person name="Tice H."/>
            <person name="Bruce D."/>
            <person name="Goodwin L."/>
            <person name="Pitluck S."/>
            <person name="Kyrpides N."/>
            <person name="Mavromatis K."/>
            <person name="Ivanova N."/>
            <person name="Ovchinnikova G."/>
            <person name="Sims D."/>
            <person name="Meincke L."/>
            <person name="Brettin T."/>
            <person name="Detter J.C."/>
            <person name="Han C."/>
            <person name="Larimer F."/>
            <person name="Land M."/>
            <person name="Hauser L."/>
            <person name="Markowitz V."/>
            <person name="Cheng J.-F."/>
            <person name="Hugenholtz P."/>
            <person name="Woyke T."/>
            <person name="Wu D."/>
            <person name="Klenk H.-P."/>
            <person name="Eisen J.A."/>
        </authorList>
    </citation>
    <scope>NUCLEOTIDE SEQUENCE [LARGE SCALE GENOMIC DNA]</scope>
    <source>
        <strain evidence="5">ATCC 700099 / DSM 44233 / CIP 104796 / JCM 9543 / NBRC 105858 / Y-104</strain>
    </source>
</reference>
<evidence type="ECO:0000313" key="4">
    <source>
        <dbReference type="EMBL" id="ACV77862.1"/>
    </source>
</evidence>
<dbReference type="STRING" id="479431.Namu_1463"/>
<dbReference type="RefSeq" id="WP_015746768.1">
    <property type="nucleotide sequence ID" value="NC_013235.1"/>
</dbReference>
<feature type="domain" description="Glucose/Sorbosone dehydrogenase" evidence="3">
    <location>
        <begin position="101"/>
        <end position="302"/>
    </location>
</feature>
<feature type="chain" id="PRO_5002993057" evidence="2">
    <location>
        <begin position="35"/>
        <end position="407"/>
    </location>
</feature>
<protein>
    <submittedName>
        <fullName evidence="4">Glucose/sorbosone dehydrogenase-like protein</fullName>
    </submittedName>
</protein>
<evidence type="ECO:0000259" key="3">
    <source>
        <dbReference type="Pfam" id="PF07995"/>
    </source>
</evidence>
<keyword evidence="5" id="KW-1185">Reference proteome</keyword>
<evidence type="ECO:0000256" key="1">
    <source>
        <dbReference type="SAM" id="MobiDB-lite"/>
    </source>
</evidence>
<dbReference type="PANTHER" id="PTHR19328:SF13">
    <property type="entry name" value="HIPL1 PROTEIN"/>
    <property type="match status" value="1"/>
</dbReference>
<dbReference type="OrthoDB" id="9770043at2"/>
<evidence type="ECO:0000256" key="2">
    <source>
        <dbReference type="SAM" id="SignalP"/>
    </source>
</evidence>
<dbReference type="eggNOG" id="COG2133">
    <property type="taxonomic scope" value="Bacteria"/>
</dbReference>
<dbReference type="PANTHER" id="PTHR19328">
    <property type="entry name" value="HEDGEHOG-INTERACTING PROTEIN"/>
    <property type="match status" value="1"/>
</dbReference>
<feature type="region of interest" description="Disordered" evidence="1">
    <location>
        <begin position="56"/>
        <end position="89"/>
    </location>
</feature>
<dbReference type="SUPFAM" id="SSF50952">
    <property type="entry name" value="Soluble quinoprotein glucose dehydrogenase"/>
    <property type="match status" value="1"/>
</dbReference>
<dbReference type="InParanoid" id="C8XEK4"/>
<name>C8XEK4_NAKMY</name>
<accession>C8XEK4</accession>
<dbReference type="InterPro" id="IPR011042">
    <property type="entry name" value="6-blade_b-propeller_TolB-like"/>
</dbReference>
<dbReference type="EMBL" id="CP001737">
    <property type="protein sequence ID" value="ACV77862.1"/>
    <property type="molecule type" value="Genomic_DNA"/>
</dbReference>
<dbReference type="AlphaFoldDB" id="C8XEK4"/>
<sequence precursor="true">MPSVPAPDRLRPRRARRVLPIALLAFGLPLAACADFSTEPPAFTVQPSLTARAVVPDESTPGAIPSAVPPSGSSPSPSPSGSAEATDPCAPTDEAVIATCLTAPWGLAPLPDGQSALVGERTTGRILKVRKGAQPELVAQIDGVDGSGDGGLLGLVLSPSYDEDGLIYAYVTTAEDNRIIRIASGDVPKAIFTGIPKGTSHNGGRIAFAPDRSLYVGTGDTGNPALTADATSLAGKVLRLDEFGKPDATNPVPGSPIYASGFSQVTGMCPLTDGTMAALDHRSTADVLLPLAAGKNYGTPAAGDALWTWSAAEGGAASCAIAANVLATTSLDKQELTGLQMAGPTTFTGSPSVLLDNRYGRLLTVVGDKTGLLWLTTSNKDGLGQPVPSDDRVLVVPSGGGGEGGLD</sequence>
<gene>
    <name evidence="4" type="ordered locus">Namu_1463</name>
</gene>
<dbReference type="Proteomes" id="UP000002218">
    <property type="component" value="Chromosome"/>
</dbReference>
<feature type="signal peptide" evidence="2">
    <location>
        <begin position="1"/>
        <end position="34"/>
    </location>
</feature>
<dbReference type="Pfam" id="PF07995">
    <property type="entry name" value="GSDH"/>
    <property type="match status" value="1"/>
</dbReference>